<dbReference type="Gene3D" id="3.40.50.10490">
    <property type="entry name" value="Glucose-6-phosphate isomerase like protein, domain 1"/>
    <property type="match status" value="1"/>
</dbReference>
<dbReference type="InterPro" id="IPR047640">
    <property type="entry name" value="RpiR-like"/>
</dbReference>
<dbReference type="InterPro" id="IPR036388">
    <property type="entry name" value="WH-like_DNA-bd_sf"/>
</dbReference>
<evidence type="ECO:0000256" key="3">
    <source>
        <dbReference type="ARBA" id="ARBA00023163"/>
    </source>
</evidence>
<dbReference type="STRING" id="872970.SAMN04488134_102320"/>
<dbReference type="Pfam" id="PF01380">
    <property type="entry name" value="SIS"/>
    <property type="match status" value="1"/>
</dbReference>
<evidence type="ECO:0000313" key="6">
    <source>
        <dbReference type="EMBL" id="SEN93369.1"/>
    </source>
</evidence>
<dbReference type="OrthoDB" id="6590756at2"/>
<organism evidence="6 7">
    <name type="scientific">Amphibacillus marinus</name>
    <dbReference type="NCBI Taxonomy" id="872970"/>
    <lineage>
        <taxon>Bacteria</taxon>
        <taxon>Bacillati</taxon>
        <taxon>Bacillota</taxon>
        <taxon>Bacilli</taxon>
        <taxon>Bacillales</taxon>
        <taxon>Bacillaceae</taxon>
        <taxon>Amphibacillus</taxon>
    </lineage>
</organism>
<accession>A0A1H8KK87</accession>
<sequence>MMLSEKMTENIFSTSEQAVITYMFDQREGMTDKTIKQIADDTYTHPSTLIRVAKKLGFNGWIELKDAFLNEIAYLNSHFNNVDANFPFDQEDNLLAIANKIALLNQTTIQDTLSLIKHGHLQKATSLLEQAKEIKIFAMNNNLILCHDFKSKMTRVHKNIRICSVDPRYEAANSDENTCAIVISYSGETDRIISLLPILQRRKASIIALTSIGENTLTNYADCIFRITTREKLISKIDSFSSNTSICFLLDILYASLFSLNYQENLAYKIQVARYFDHRHSTNKVIQDSDEFEEKE</sequence>
<evidence type="ECO:0000256" key="2">
    <source>
        <dbReference type="ARBA" id="ARBA00023125"/>
    </source>
</evidence>
<gene>
    <name evidence="6" type="ORF">SAMN04488134_102320</name>
</gene>
<dbReference type="Pfam" id="PF01418">
    <property type="entry name" value="HTH_6"/>
    <property type="match status" value="1"/>
</dbReference>
<keyword evidence="1" id="KW-0805">Transcription regulation</keyword>
<dbReference type="AlphaFoldDB" id="A0A1H8KK87"/>
<dbReference type="GO" id="GO:1901135">
    <property type="term" value="P:carbohydrate derivative metabolic process"/>
    <property type="evidence" value="ECO:0007669"/>
    <property type="project" value="InterPro"/>
</dbReference>
<keyword evidence="3" id="KW-0804">Transcription</keyword>
<dbReference type="InterPro" id="IPR000281">
    <property type="entry name" value="HTH_RpiR"/>
</dbReference>
<dbReference type="GO" id="GO:0003677">
    <property type="term" value="F:DNA binding"/>
    <property type="evidence" value="ECO:0007669"/>
    <property type="project" value="UniProtKB-KW"/>
</dbReference>
<dbReference type="SUPFAM" id="SSF46689">
    <property type="entry name" value="Homeodomain-like"/>
    <property type="match status" value="1"/>
</dbReference>
<evidence type="ECO:0000259" key="4">
    <source>
        <dbReference type="PROSITE" id="PS51071"/>
    </source>
</evidence>
<dbReference type="RefSeq" id="WP_091495660.1">
    <property type="nucleotide sequence ID" value="NZ_FODJ01000002.1"/>
</dbReference>
<dbReference type="InterPro" id="IPR001347">
    <property type="entry name" value="SIS_dom"/>
</dbReference>
<dbReference type="PANTHER" id="PTHR30514:SF10">
    <property type="entry name" value="MURR_RPIR FAMILY TRANSCRIPTIONAL REGULATOR"/>
    <property type="match status" value="1"/>
</dbReference>
<dbReference type="EMBL" id="FODJ01000002">
    <property type="protein sequence ID" value="SEN93369.1"/>
    <property type="molecule type" value="Genomic_DNA"/>
</dbReference>
<dbReference type="Proteomes" id="UP000199300">
    <property type="component" value="Unassembled WGS sequence"/>
</dbReference>
<keyword evidence="7" id="KW-1185">Reference proteome</keyword>
<dbReference type="InterPro" id="IPR009057">
    <property type="entry name" value="Homeodomain-like_sf"/>
</dbReference>
<dbReference type="InterPro" id="IPR035472">
    <property type="entry name" value="RpiR-like_SIS"/>
</dbReference>
<feature type="domain" description="SIS" evidence="5">
    <location>
        <begin position="124"/>
        <end position="263"/>
    </location>
</feature>
<dbReference type="CDD" id="cd05013">
    <property type="entry name" value="SIS_RpiR"/>
    <property type="match status" value="1"/>
</dbReference>
<keyword evidence="2" id="KW-0238">DNA-binding</keyword>
<dbReference type="PANTHER" id="PTHR30514">
    <property type="entry name" value="GLUCOKINASE"/>
    <property type="match status" value="1"/>
</dbReference>
<protein>
    <submittedName>
        <fullName evidence="6">Transcriptional regulator, RpiR family</fullName>
    </submittedName>
</protein>
<reference evidence="6 7" key="1">
    <citation type="submission" date="2016-10" db="EMBL/GenBank/DDBJ databases">
        <authorList>
            <person name="de Groot N.N."/>
        </authorList>
    </citation>
    <scope>NUCLEOTIDE SEQUENCE [LARGE SCALE GENOMIC DNA]</scope>
    <source>
        <strain evidence="6 7">CGMCC 1.10434</strain>
    </source>
</reference>
<dbReference type="GO" id="GO:0097367">
    <property type="term" value="F:carbohydrate derivative binding"/>
    <property type="evidence" value="ECO:0007669"/>
    <property type="project" value="InterPro"/>
</dbReference>
<dbReference type="GO" id="GO:0003700">
    <property type="term" value="F:DNA-binding transcription factor activity"/>
    <property type="evidence" value="ECO:0007669"/>
    <property type="project" value="InterPro"/>
</dbReference>
<dbReference type="InterPro" id="IPR046348">
    <property type="entry name" value="SIS_dom_sf"/>
</dbReference>
<dbReference type="SUPFAM" id="SSF53697">
    <property type="entry name" value="SIS domain"/>
    <property type="match status" value="1"/>
</dbReference>
<dbReference type="PROSITE" id="PS51464">
    <property type="entry name" value="SIS"/>
    <property type="match status" value="1"/>
</dbReference>
<name>A0A1H8KK87_9BACI</name>
<evidence type="ECO:0000256" key="1">
    <source>
        <dbReference type="ARBA" id="ARBA00023015"/>
    </source>
</evidence>
<evidence type="ECO:0000313" key="7">
    <source>
        <dbReference type="Proteomes" id="UP000199300"/>
    </source>
</evidence>
<dbReference type="Gene3D" id="1.10.10.10">
    <property type="entry name" value="Winged helix-like DNA-binding domain superfamily/Winged helix DNA-binding domain"/>
    <property type="match status" value="1"/>
</dbReference>
<proteinExistence type="predicted"/>
<dbReference type="PROSITE" id="PS51071">
    <property type="entry name" value="HTH_RPIR"/>
    <property type="match status" value="1"/>
</dbReference>
<feature type="domain" description="HTH rpiR-type" evidence="4">
    <location>
        <begin position="1"/>
        <end position="75"/>
    </location>
</feature>
<evidence type="ECO:0000259" key="5">
    <source>
        <dbReference type="PROSITE" id="PS51464"/>
    </source>
</evidence>